<keyword evidence="1" id="KW-0479">Metal-binding</keyword>
<dbReference type="SMART" id="SM00343">
    <property type="entry name" value="ZnF_C2HC"/>
    <property type="match status" value="1"/>
</dbReference>
<reference evidence="3 4" key="1">
    <citation type="submission" date="2019-05" db="EMBL/GenBank/DDBJ databases">
        <title>Mikania micrantha, genome provides insights into the molecular mechanism of rapid growth.</title>
        <authorList>
            <person name="Liu B."/>
        </authorList>
    </citation>
    <scope>NUCLEOTIDE SEQUENCE [LARGE SCALE GENOMIC DNA]</scope>
    <source>
        <strain evidence="3">NLD-2019</strain>
        <tissue evidence="3">Leaf</tissue>
    </source>
</reference>
<gene>
    <name evidence="3" type="ORF">E3N88_38758</name>
</gene>
<keyword evidence="4" id="KW-1185">Reference proteome</keyword>
<comment type="caution">
    <text evidence="3">The sequence shown here is derived from an EMBL/GenBank/DDBJ whole genome shotgun (WGS) entry which is preliminary data.</text>
</comment>
<evidence type="ECO:0000256" key="1">
    <source>
        <dbReference type="PROSITE-ProRule" id="PRU00047"/>
    </source>
</evidence>
<name>A0A5N6LUZ0_9ASTR</name>
<feature type="domain" description="CCHC-type" evidence="2">
    <location>
        <begin position="233"/>
        <end position="248"/>
    </location>
</feature>
<dbReference type="PROSITE" id="PS50158">
    <property type="entry name" value="ZF_CCHC"/>
    <property type="match status" value="1"/>
</dbReference>
<accession>A0A5N6LUZ0</accession>
<dbReference type="GO" id="GO:0003676">
    <property type="term" value="F:nucleic acid binding"/>
    <property type="evidence" value="ECO:0007669"/>
    <property type="project" value="InterPro"/>
</dbReference>
<evidence type="ECO:0000313" key="4">
    <source>
        <dbReference type="Proteomes" id="UP000326396"/>
    </source>
</evidence>
<organism evidence="3 4">
    <name type="scientific">Mikania micrantha</name>
    <name type="common">bitter vine</name>
    <dbReference type="NCBI Taxonomy" id="192012"/>
    <lineage>
        <taxon>Eukaryota</taxon>
        <taxon>Viridiplantae</taxon>
        <taxon>Streptophyta</taxon>
        <taxon>Embryophyta</taxon>
        <taxon>Tracheophyta</taxon>
        <taxon>Spermatophyta</taxon>
        <taxon>Magnoliopsida</taxon>
        <taxon>eudicotyledons</taxon>
        <taxon>Gunneridae</taxon>
        <taxon>Pentapetalae</taxon>
        <taxon>asterids</taxon>
        <taxon>campanulids</taxon>
        <taxon>Asterales</taxon>
        <taxon>Asteraceae</taxon>
        <taxon>Asteroideae</taxon>
        <taxon>Heliantheae alliance</taxon>
        <taxon>Eupatorieae</taxon>
        <taxon>Mikania</taxon>
    </lineage>
</organism>
<dbReference type="GO" id="GO:0008270">
    <property type="term" value="F:zinc ion binding"/>
    <property type="evidence" value="ECO:0007669"/>
    <property type="project" value="UniProtKB-KW"/>
</dbReference>
<evidence type="ECO:0000259" key="2">
    <source>
        <dbReference type="PROSITE" id="PS50158"/>
    </source>
</evidence>
<dbReference type="Pfam" id="PF22936">
    <property type="entry name" value="Pol_BBD"/>
    <property type="match status" value="1"/>
</dbReference>
<evidence type="ECO:0000313" key="3">
    <source>
        <dbReference type="EMBL" id="KAD2805381.1"/>
    </source>
</evidence>
<dbReference type="InterPro" id="IPR036875">
    <property type="entry name" value="Znf_CCHC_sf"/>
</dbReference>
<dbReference type="SUPFAM" id="SSF57756">
    <property type="entry name" value="Retrovirus zinc finger-like domains"/>
    <property type="match status" value="1"/>
</dbReference>
<dbReference type="PANTHER" id="PTHR47592:SF27">
    <property type="entry name" value="OS08G0421700 PROTEIN"/>
    <property type="match status" value="1"/>
</dbReference>
<dbReference type="EMBL" id="SZYD01000018">
    <property type="protein sequence ID" value="KAD2805381.1"/>
    <property type="molecule type" value="Genomic_DNA"/>
</dbReference>
<dbReference type="InterPro" id="IPR054722">
    <property type="entry name" value="PolX-like_BBD"/>
</dbReference>
<dbReference type="InterPro" id="IPR001878">
    <property type="entry name" value="Znf_CCHC"/>
</dbReference>
<sequence length="454" mass="50895">MWWDGGWAGGGVLQNGIRATLVALDPSVLSGDAEALRRWNSSPKILGLIPHRSMDWGDLGSYAGCYNMSAFDLIQQLTGMFQKQVRQERYDTMKQLIGCKMQEGSSVSAHVLTMKGYINQLSKLGYPLSNEMAADFILNSLPKSYDQFVMNFNMNAWEKTVPELHGMLKTAEMNVPSKVNPVLIVRSTGVRKPKPKKRGYNSKGKNKAIVAAKHATNKAKPITKAPLPEERQCFECNKMGHWRRNCPEYLAKLRMNKANGAGPSGIYIYVIELFTVSSNTWVFDTGCGYHIINVLQEPEKWKKLKQGDMELIVGDGKRVPVLATGTYHLTCPSGLVLILNNCLFAPGLTRNIISVSLLFEQGFKYVFNGIAISAYLNDVFYFEAKPRNGIYEIDVQPNNNIYNLCKRIKSGINDTFLWHCRLGHISKSRIKTFDDCESCLAGKLTKDPFTHVGE</sequence>
<dbReference type="Gene3D" id="4.10.60.10">
    <property type="entry name" value="Zinc finger, CCHC-type"/>
    <property type="match status" value="1"/>
</dbReference>
<dbReference type="PANTHER" id="PTHR47592">
    <property type="entry name" value="PBF68 PROTEIN"/>
    <property type="match status" value="1"/>
</dbReference>
<dbReference type="Pfam" id="PF14223">
    <property type="entry name" value="Retrotran_gag_2"/>
    <property type="match status" value="1"/>
</dbReference>
<protein>
    <recommendedName>
        <fullName evidence="2">CCHC-type domain-containing protein</fullName>
    </recommendedName>
</protein>
<dbReference type="AlphaFoldDB" id="A0A5N6LUZ0"/>
<proteinExistence type="predicted"/>
<keyword evidence="1" id="KW-0862">Zinc</keyword>
<keyword evidence="1" id="KW-0863">Zinc-finger</keyword>
<dbReference type="OrthoDB" id="1920930at2759"/>
<dbReference type="Proteomes" id="UP000326396">
    <property type="component" value="Linkage Group LG8"/>
</dbReference>
<dbReference type="Pfam" id="PF00098">
    <property type="entry name" value="zf-CCHC"/>
    <property type="match status" value="1"/>
</dbReference>